<evidence type="ECO:0000256" key="1">
    <source>
        <dbReference type="SAM" id="MobiDB-lite"/>
    </source>
</evidence>
<proteinExistence type="predicted"/>
<protein>
    <submittedName>
        <fullName evidence="2">Uncharacterized protein</fullName>
    </submittedName>
</protein>
<dbReference type="AlphaFoldDB" id="A0A7T8HKP0"/>
<feature type="compositionally biased region" description="Low complexity" evidence="1">
    <location>
        <begin position="119"/>
        <end position="134"/>
    </location>
</feature>
<accession>A0A7T8HKP0</accession>
<reference evidence="3" key="1">
    <citation type="submission" date="2021-01" db="EMBL/GenBank/DDBJ databases">
        <title>Caligus Genome Assembly.</title>
        <authorList>
            <person name="Gallardo-Escarate C."/>
        </authorList>
    </citation>
    <scope>NUCLEOTIDE SEQUENCE [LARGE SCALE GENOMIC DNA]</scope>
</reference>
<dbReference type="Proteomes" id="UP000595437">
    <property type="component" value="Chromosome 8"/>
</dbReference>
<gene>
    <name evidence="2" type="ORF">FKW44_013231</name>
</gene>
<sequence length="163" mass="17831">ELTFFILPIRGPDFSPGRPVSSSCDSSEETLRTTLTTTTRTTRTFEKQRFTSSPNSISAPKNVVNILRRDSSLGRRQYPSNVALSASSTSSLASGGERTRTPKVVSFKDEEESSAVNTPYSSRLNLSSASSSIPEPLPKGISMEKYFDNLISMIRDAAEDLKV</sequence>
<dbReference type="EMBL" id="CP045897">
    <property type="protein sequence ID" value="QQP51783.1"/>
    <property type="molecule type" value="Genomic_DNA"/>
</dbReference>
<feature type="region of interest" description="Disordered" evidence="1">
    <location>
        <begin position="78"/>
        <end position="134"/>
    </location>
</feature>
<name>A0A7T8HKP0_CALRO</name>
<feature type="non-terminal residue" evidence="2">
    <location>
        <position position="1"/>
    </location>
</feature>
<dbReference type="OrthoDB" id="10673022at2759"/>
<feature type="compositionally biased region" description="Low complexity" evidence="1">
    <location>
        <begin position="83"/>
        <end position="94"/>
    </location>
</feature>
<organism evidence="2 3">
    <name type="scientific">Caligus rogercresseyi</name>
    <name type="common">Sea louse</name>
    <dbReference type="NCBI Taxonomy" id="217165"/>
    <lineage>
        <taxon>Eukaryota</taxon>
        <taxon>Metazoa</taxon>
        <taxon>Ecdysozoa</taxon>
        <taxon>Arthropoda</taxon>
        <taxon>Crustacea</taxon>
        <taxon>Multicrustacea</taxon>
        <taxon>Hexanauplia</taxon>
        <taxon>Copepoda</taxon>
        <taxon>Siphonostomatoida</taxon>
        <taxon>Caligidae</taxon>
        <taxon>Caligus</taxon>
    </lineage>
</organism>
<evidence type="ECO:0000313" key="2">
    <source>
        <dbReference type="EMBL" id="QQP51783.1"/>
    </source>
</evidence>
<keyword evidence="3" id="KW-1185">Reference proteome</keyword>
<evidence type="ECO:0000313" key="3">
    <source>
        <dbReference type="Proteomes" id="UP000595437"/>
    </source>
</evidence>